<evidence type="ECO:0000313" key="5">
    <source>
        <dbReference type="EMBL" id="KAJ7309610.1"/>
    </source>
</evidence>
<dbReference type="Proteomes" id="UP001142489">
    <property type="component" value="Unassembled WGS sequence"/>
</dbReference>
<evidence type="ECO:0000256" key="2">
    <source>
        <dbReference type="SAM" id="Coils"/>
    </source>
</evidence>
<dbReference type="GO" id="GO:0005856">
    <property type="term" value="C:cytoskeleton"/>
    <property type="evidence" value="ECO:0007669"/>
    <property type="project" value="UniProtKB-ARBA"/>
</dbReference>
<keyword evidence="1 2" id="KW-0175">Coiled coil</keyword>
<dbReference type="GO" id="GO:0007286">
    <property type="term" value="P:spermatid development"/>
    <property type="evidence" value="ECO:0007669"/>
    <property type="project" value="TreeGrafter"/>
</dbReference>
<dbReference type="AlphaFoldDB" id="A0A9Q0XC09"/>
<keyword evidence="6" id="KW-1185">Reference proteome</keyword>
<dbReference type="Pfam" id="PF13863">
    <property type="entry name" value="DUF4200"/>
    <property type="match status" value="1"/>
</dbReference>
<dbReference type="PANTHER" id="PTHR21683">
    <property type="entry name" value="COILED-COIL DOMAIN-CONTAINING PROTEIN 42 LIKE-2-LIKE-RELATED"/>
    <property type="match status" value="1"/>
</dbReference>
<feature type="coiled-coil region" evidence="2">
    <location>
        <begin position="36"/>
        <end position="81"/>
    </location>
</feature>
<protein>
    <recommendedName>
        <fullName evidence="4">DUF4200 domain-containing protein</fullName>
    </recommendedName>
</protein>
<evidence type="ECO:0000256" key="1">
    <source>
        <dbReference type="ARBA" id="ARBA00023054"/>
    </source>
</evidence>
<reference evidence="5" key="1">
    <citation type="journal article" date="2023" name="DNA Res.">
        <title>Chromosome-level genome assembly of Phrynocephalus forsythii using third-generation DNA sequencing and Hi-C analysis.</title>
        <authorList>
            <person name="Qi Y."/>
            <person name="Zhao W."/>
            <person name="Zhao Y."/>
            <person name="Niu C."/>
            <person name="Cao S."/>
            <person name="Zhang Y."/>
        </authorList>
    </citation>
    <scope>NUCLEOTIDE SEQUENCE</scope>
    <source>
        <tissue evidence="5">Muscle</tissue>
    </source>
</reference>
<evidence type="ECO:0000256" key="3">
    <source>
        <dbReference type="SAM" id="MobiDB-lite"/>
    </source>
</evidence>
<dbReference type="OrthoDB" id="10264298at2759"/>
<gene>
    <name evidence="5" type="ORF">JRQ81_007664</name>
</gene>
<name>A0A9Q0XC09_9SAUR</name>
<feature type="region of interest" description="Disordered" evidence="3">
    <location>
        <begin position="100"/>
        <end position="119"/>
    </location>
</feature>
<feature type="coiled-coil region" evidence="2">
    <location>
        <begin position="186"/>
        <end position="234"/>
    </location>
</feature>
<proteinExistence type="predicted"/>
<dbReference type="EMBL" id="JAPFRF010000016">
    <property type="protein sequence ID" value="KAJ7309610.1"/>
    <property type="molecule type" value="Genomic_DNA"/>
</dbReference>
<comment type="caution">
    <text evidence="5">The sequence shown here is derived from an EMBL/GenBank/DDBJ whole genome shotgun (WGS) entry which is preliminary data.</text>
</comment>
<dbReference type="PANTHER" id="PTHR21683:SF8">
    <property type="entry name" value="COILED-COIL DOMAIN-CONTAINING PROTEIN 42"/>
    <property type="match status" value="1"/>
</dbReference>
<accession>A0A9Q0XC09</accession>
<sequence length="323" mass="37333">MGSDLEERVRAAFRDKLQLLKIPGKEDDFLPSACHLLEKRRELAEVERALSAKKEEFQMKMEELHGRRQELEHKERQFKEAVLKFDKFLKENDAKQKRALCRATEEQRQASQRGPEAERLRQEITRLQGVKETLQQRLSAHKAFPEYLRKVLETSEQFREIPELIDRFQTLMSTQASLAQRELVAREAVEEARARLQRYVEESSNQILQQNNQVAELQSRLDEIRTRVLEGESNWICIQNTAANKTLELGQIKLATLNLFQMVAKHRAVPADVPVDDTAAQLEAVQQCIVDLTDILADFRKGEPTYIPQPELKAASHSEPEPS</sequence>
<organism evidence="5 6">
    <name type="scientific">Phrynocephalus forsythii</name>
    <dbReference type="NCBI Taxonomy" id="171643"/>
    <lineage>
        <taxon>Eukaryota</taxon>
        <taxon>Metazoa</taxon>
        <taxon>Chordata</taxon>
        <taxon>Craniata</taxon>
        <taxon>Vertebrata</taxon>
        <taxon>Euteleostomi</taxon>
        <taxon>Lepidosauria</taxon>
        <taxon>Squamata</taxon>
        <taxon>Bifurcata</taxon>
        <taxon>Unidentata</taxon>
        <taxon>Episquamata</taxon>
        <taxon>Toxicofera</taxon>
        <taxon>Iguania</taxon>
        <taxon>Acrodonta</taxon>
        <taxon>Agamidae</taxon>
        <taxon>Agaminae</taxon>
        <taxon>Phrynocephalus</taxon>
    </lineage>
</organism>
<dbReference type="InterPro" id="IPR025252">
    <property type="entry name" value="DUF4200"/>
</dbReference>
<dbReference type="InterPro" id="IPR051147">
    <property type="entry name" value="CFAP_domain-containing"/>
</dbReference>
<evidence type="ECO:0000259" key="4">
    <source>
        <dbReference type="Pfam" id="PF13863"/>
    </source>
</evidence>
<feature type="domain" description="DUF4200" evidence="4">
    <location>
        <begin position="36"/>
        <end position="153"/>
    </location>
</feature>
<evidence type="ECO:0000313" key="6">
    <source>
        <dbReference type="Proteomes" id="UP001142489"/>
    </source>
</evidence>